<protein>
    <submittedName>
        <fullName evidence="15">Methyl-accepting chemotaxis protein</fullName>
    </submittedName>
</protein>
<proteinExistence type="inferred from homology"/>
<dbReference type="GO" id="GO:0004888">
    <property type="term" value="F:transmembrane signaling receptor activity"/>
    <property type="evidence" value="ECO:0007669"/>
    <property type="project" value="InterPro"/>
</dbReference>
<evidence type="ECO:0000256" key="11">
    <source>
        <dbReference type="SAM" id="Phobius"/>
    </source>
</evidence>
<gene>
    <name evidence="15" type="ORF">SAMN05216206_2368</name>
</gene>
<dbReference type="CDD" id="cd11386">
    <property type="entry name" value="MCP_signal"/>
    <property type="match status" value="1"/>
</dbReference>
<keyword evidence="2" id="KW-1003">Cell membrane</keyword>
<keyword evidence="6 11" id="KW-1133">Transmembrane helix</keyword>
<dbReference type="InterPro" id="IPR004089">
    <property type="entry name" value="MCPsignal_dom"/>
</dbReference>
<keyword evidence="16" id="KW-1185">Reference proteome</keyword>
<feature type="transmembrane region" description="Helical" evidence="11">
    <location>
        <begin position="21"/>
        <end position="44"/>
    </location>
</feature>
<dbReference type="GO" id="GO:0005886">
    <property type="term" value="C:plasma membrane"/>
    <property type="evidence" value="ECO:0007669"/>
    <property type="project" value="UniProtKB-SubCell"/>
</dbReference>
<keyword evidence="5 11" id="KW-0812">Transmembrane</keyword>
<dbReference type="SMART" id="SM00304">
    <property type="entry name" value="HAMP"/>
    <property type="match status" value="2"/>
</dbReference>
<keyword evidence="4" id="KW-0145">Chemotaxis</keyword>
<evidence type="ECO:0000259" key="12">
    <source>
        <dbReference type="PROSITE" id="PS50111"/>
    </source>
</evidence>
<evidence type="ECO:0000256" key="2">
    <source>
        <dbReference type="ARBA" id="ARBA00022475"/>
    </source>
</evidence>
<organism evidence="15 16">
    <name type="scientific">Pseudomonas guineae</name>
    <dbReference type="NCBI Taxonomy" id="425504"/>
    <lineage>
        <taxon>Bacteria</taxon>
        <taxon>Pseudomonadati</taxon>
        <taxon>Pseudomonadota</taxon>
        <taxon>Gammaproteobacteria</taxon>
        <taxon>Pseudomonadales</taxon>
        <taxon>Pseudomonadaceae</taxon>
        <taxon>Pseudomonas</taxon>
    </lineage>
</organism>
<dbReference type="GO" id="GO:0006935">
    <property type="term" value="P:chemotaxis"/>
    <property type="evidence" value="ECO:0007669"/>
    <property type="project" value="UniProtKB-KW"/>
</dbReference>
<evidence type="ECO:0000313" key="15">
    <source>
        <dbReference type="EMBL" id="SFI54785.1"/>
    </source>
</evidence>
<keyword evidence="7 11" id="KW-0472">Membrane</keyword>
<dbReference type="Gene3D" id="1.20.1440.210">
    <property type="match status" value="1"/>
</dbReference>
<keyword evidence="8 10" id="KW-0807">Transducer</keyword>
<comment type="similarity">
    <text evidence="9">Belongs to the methyl-accepting chemotaxis (MCP) protein family.</text>
</comment>
<evidence type="ECO:0000256" key="7">
    <source>
        <dbReference type="ARBA" id="ARBA00023136"/>
    </source>
</evidence>
<dbReference type="STRING" id="425504.SAMN05216206_2368"/>
<evidence type="ECO:0000256" key="1">
    <source>
        <dbReference type="ARBA" id="ARBA00004651"/>
    </source>
</evidence>
<sequence>MSSSVARLLADLSVGKKLMCGFGLVLVLTVAVTGSGFLAVQAVLEGHASTSGLSAIDAQVLQARRAERDFALNQSSEAAAQVHEQLDQVGATLAQQLAAASSAEQARFNSMQQALDDYRRQFDSFVEQQNKARAARPQMREAAGEARDQFDVIELDMYDAVRELRLEGDKLRGSDPLTLAETASGLSKRMLDLRSHESQYIIDGSPEALEEWTYINDDLQSVARSLMIWLDDDQKRSIETALQALTLYQQAFSNYQQMHAQSQKNEAAMVEQARNVLTLVGEAKVQQEQMMTTDSRQALLMLGAMGIAAVLVGMLAALIISRLIVAPLQQTVVFAQRIAAGDLTHDLPQDRRDEPGQLMAAMQVMSVSLRTLVGRIGGGVSQITAAAEQLSAITAQTSAGVQNQKMETEQTATAMHEMAATVQEVAQNAEQASLAARVADNEAQQGNQVVQQAVSQIGHLASEVEESAEAIAALNQESARIGGVLEVIRNVAEQTNLLALNAAIEAARAGEQGRGFAVVADEVRALAKRAQDSTEEIEGLIASLQRMAKGAVEKMDSSRSLTQRTVVLAGEAGAALGRITQAVSTIEQMNQQIAAAAEEQSAVAETISESVTRVRDIGEQSASASQQTAASSAELARLGVELQGLVAQFRS</sequence>
<evidence type="ECO:0000259" key="14">
    <source>
        <dbReference type="PROSITE" id="PS51753"/>
    </source>
</evidence>
<evidence type="ECO:0000313" key="16">
    <source>
        <dbReference type="Proteomes" id="UP000243606"/>
    </source>
</evidence>
<feature type="domain" description="HAMP" evidence="13">
    <location>
        <begin position="322"/>
        <end position="374"/>
    </location>
</feature>
<reference evidence="16" key="1">
    <citation type="submission" date="2016-10" db="EMBL/GenBank/DDBJ databases">
        <authorList>
            <person name="Varghese N."/>
            <person name="Submissions S."/>
        </authorList>
    </citation>
    <scope>NUCLEOTIDE SEQUENCE [LARGE SCALE GENOMIC DNA]</scope>
    <source>
        <strain evidence="16">LMG 24016</strain>
    </source>
</reference>
<dbReference type="GO" id="GO:0007165">
    <property type="term" value="P:signal transduction"/>
    <property type="evidence" value="ECO:0007669"/>
    <property type="project" value="UniProtKB-KW"/>
</dbReference>
<dbReference type="PANTHER" id="PTHR32089:SF120">
    <property type="entry name" value="METHYL-ACCEPTING CHEMOTAXIS PROTEIN TLPQ"/>
    <property type="match status" value="1"/>
</dbReference>
<evidence type="ECO:0000256" key="6">
    <source>
        <dbReference type="ARBA" id="ARBA00022989"/>
    </source>
</evidence>
<dbReference type="CDD" id="cd06225">
    <property type="entry name" value="HAMP"/>
    <property type="match status" value="1"/>
</dbReference>
<dbReference type="InterPro" id="IPR032255">
    <property type="entry name" value="HBM"/>
</dbReference>
<evidence type="ECO:0000256" key="9">
    <source>
        <dbReference type="ARBA" id="ARBA00029447"/>
    </source>
</evidence>
<accession>A0A1I3J4A4</accession>
<comment type="subcellular location">
    <subcellularLocation>
        <location evidence="1">Cell membrane</location>
        <topology evidence="1">Multi-pass membrane protein</topology>
    </subcellularLocation>
</comment>
<dbReference type="InterPro" id="IPR003660">
    <property type="entry name" value="HAMP_dom"/>
</dbReference>
<evidence type="ECO:0000256" key="5">
    <source>
        <dbReference type="ARBA" id="ARBA00022692"/>
    </source>
</evidence>
<dbReference type="InterPro" id="IPR004090">
    <property type="entry name" value="Chemotax_Me-accpt_rcpt"/>
</dbReference>
<dbReference type="Proteomes" id="UP000243606">
    <property type="component" value="Unassembled WGS sequence"/>
</dbReference>
<dbReference type="PROSITE" id="PS50111">
    <property type="entry name" value="CHEMOTAXIS_TRANSDUC_2"/>
    <property type="match status" value="1"/>
</dbReference>
<dbReference type="EMBL" id="FOQL01000003">
    <property type="protein sequence ID" value="SFI54785.1"/>
    <property type="molecule type" value="Genomic_DNA"/>
</dbReference>
<dbReference type="PROSITE" id="PS50885">
    <property type="entry name" value="HAMP"/>
    <property type="match status" value="1"/>
</dbReference>
<dbReference type="PANTHER" id="PTHR32089">
    <property type="entry name" value="METHYL-ACCEPTING CHEMOTAXIS PROTEIN MCPB"/>
    <property type="match status" value="1"/>
</dbReference>
<dbReference type="Pfam" id="PF00015">
    <property type="entry name" value="MCPsignal"/>
    <property type="match status" value="1"/>
</dbReference>
<dbReference type="Gene3D" id="1.10.287.950">
    <property type="entry name" value="Methyl-accepting chemotaxis protein"/>
    <property type="match status" value="1"/>
</dbReference>
<keyword evidence="3" id="KW-0488">Methylation</keyword>
<dbReference type="FunFam" id="1.10.287.950:FF:000001">
    <property type="entry name" value="Methyl-accepting chemotaxis sensory transducer"/>
    <property type="match status" value="1"/>
</dbReference>
<dbReference type="SMART" id="SM01358">
    <property type="entry name" value="HBM"/>
    <property type="match status" value="1"/>
</dbReference>
<feature type="domain" description="HBM" evidence="14">
    <location>
        <begin position="45"/>
        <end position="295"/>
    </location>
</feature>
<evidence type="ECO:0000256" key="4">
    <source>
        <dbReference type="ARBA" id="ARBA00022500"/>
    </source>
</evidence>
<dbReference type="SUPFAM" id="SSF58104">
    <property type="entry name" value="Methyl-accepting chemotaxis protein (MCP) signaling domain"/>
    <property type="match status" value="1"/>
</dbReference>
<evidence type="ECO:0000256" key="8">
    <source>
        <dbReference type="ARBA" id="ARBA00023224"/>
    </source>
</evidence>
<evidence type="ECO:0000259" key="13">
    <source>
        <dbReference type="PROSITE" id="PS50885"/>
    </source>
</evidence>
<dbReference type="Pfam" id="PF00672">
    <property type="entry name" value="HAMP"/>
    <property type="match status" value="1"/>
</dbReference>
<dbReference type="PROSITE" id="PS51753">
    <property type="entry name" value="HBM"/>
    <property type="match status" value="1"/>
</dbReference>
<dbReference type="SMART" id="SM00283">
    <property type="entry name" value="MA"/>
    <property type="match status" value="1"/>
</dbReference>
<dbReference type="AlphaFoldDB" id="A0A1I3J4A4"/>
<feature type="transmembrane region" description="Helical" evidence="11">
    <location>
        <begin position="298"/>
        <end position="320"/>
    </location>
</feature>
<evidence type="ECO:0000256" key="3">
    <source>
        <dbReference type="ARBA" id="ARBA00022481"/>
    </source>
</evidence>
<dbReference type="Pfam" id="PF16591">
    <property type="entry name" value="HBM"/>
    <property type="match status" value="1"/>
</dbReference>
<evidence type="ECO:0000256" key="10">
    <source>
        <dbReference type="PROSITE-ProRule" id="PRU00284"/>
    </source>
</evidence>
<dbReference type="OrthoDB" id="2489132at2"/>
<dbReference type="PRINTS" id="PR00260">
    <property type="entry name" value="CHEMTRNSDUCR"/>
</dbReference>
<name>A0A1I3J4A4_9PSED</name>
<feature type="domain" description="Methyl-accepting transducer" evidence="12">
    <location>
        <begin position="379"/>
        <end position="615"/>
    </location>
</feature>